<keyword evidence="16" id="KW-1185">Reference proteome</keyword>
<evidence type="ECO:0000256" key="3">
    <source>
        <dbReference type="ARBA" id="ARBA00009400"/>
    </source>
</evidence>
<keyword evidence="8 12" id="KW-0808">Transferase</keyword>
<dbReference type="Gene3D" id="3.90.1170.20">
    <property type="entry name" value="Quinolinate phosphoribosyl transferase, N-terminal domain"/>
    <property type="match status" value="1"/>
</dbReference>
<reference evidence="15 16" key="1">
    <citation type="submission" date="2018-10" db="EMBL/GenBank/DDBJ databases">
        <title>Genomic Encyclopedia of Archaeal and Bacterial Type Strains, Phase II (KMG-II): from individual species to whole genera.</title>
        <authorList>
            <person name="Goeker M."/>
        </authorList>
    </citation>
    <scope>NUCLEOTIDE SEQUENCE [LARGE SCALE GENOMIC DNA]</scope>
    <source>
        <strain evidence="15 16">DSM 25217</strain>
    </source>
</reference>
<dbReference type="Pfam" id="PF02749">
    <property type="entry name" value="QRPTase_N"/>
    <property type="match status" value="1"/>
</dbReference>
<comment type="subunit">
    <text evidence="4">Hexamer formed by 3 homodimers.</text>
</comment>
<evidence type="ECO:0000256" key="9">
    <source>
        <dbReference type="ARBA" id="ARBA00033102"/>
    </source>
</evidence>
<dbReference type="UniPathway" id="UPA00253">
    <property type="reaction ID" value="UER00331"/>
</dbReference>
<evidence type="ECO:0000256" key="5">
    <source>
        <dbReference type="ARBA" id="ARBA00011944"/>
    </source>
</evidence>
<dbReference type="GO" id="GO:0005737">
    <property type="term" value="C:cytoplasm"/>
    <property type="evidence" value="ECO:0007669"/>
    <property type="project" value="TreeGrafter"/>
</dbReference>
<feature type="domain" description="Quinolinate phosphoribosyl transferase C-terminal" evidence="13">
    <location>
        <begin position="134"/>
        <end position="304"/>
    </location>
</feature>
<dbReference type="GO" id="GO:0009435">
    <property type="term" value="P:NAD+ biosynthetic process"/>
    <property type="evidence" value="ECO:0007669"/>
    <property type="project" value="UniProtKB-UniPathway"/>
</dbReference>
<dbReference type="RefSeq" id="WP_121937196.1">
    <property type="nucleotide sequence ID" value="NZ_REFR01000009.1"/>
</dbReference>
<dbReference type="InParanoid" id="A0A3M0CSQ2"/>
<comment type="similarity">
    <text evidence="3 12">Belongs to the NadC/ModD family.</text>
</comment>
<dbReference type="InterPro" id="IPR027277">
    <property type="entry name" value="NadC/ModD"/>
</dbReference>
<dbReference type="SUPFAM" id="SSF54675">
    <property type="entry name" value="Nicotinate/Quinolinate PRTase N-terminal domain-like"/>
    <property type="match status" value="1"/>
</dbReference>
<evidence type="ECO:0000256" key="11">
    <source>
        <dbReference type="ARBA" id="ARBA00069173"/>
    </source>
</evidence>
<dbReference type="GO" id="GO:0034213">
    <property type="term" value="P:quinolinate catabolic process"/>
    <property type="evidence" value="ECO:0007669"/>
    <property type="project" value="TreeGrafter"/>
</dbReference>
<dbReference type="Pfam" id="PF01729">
    <property type="entry name" value="QRPTase_C"/>
    <property type="match status" value="1"/>
</dbReference>
<dbReference type="OrthoDB" id="9782546at2"/>
<dbReference type="InterPro" id="IPR004393">
    <property type="entry name" value="NadC"/>
</dbReference>
<dbReference type="InterPro" id="IPR013785">
    <property type="entry name" value="Aldolase_TIM"/>
</dbReference>
<evidence type="ECO:0000256" key="1">
    <source>
        <dbReference type="ARBA" id="ARBA00003237"/>
    </source>
</evidence>
<dbReference type="GO" id="GO:0004514">
    <property type="term" value="F:nicotinate-nucleotide diphosphorylase (carboxylating) activity"/>
    <property type="evidence" value="ECO:0007669"/>
    <property type="project" value="UniProtKB-EC"/>
</dbReference>
<feature type="domain" description="Quinolinate phosphoribosyl transferase N-terminal" evidence="14">
    <location>
        <begin position="47"/>
        <end position="132"/>
    </location>
</feature>
<evidence type="ECO:0000313" key="15">
    <source>
        <dbReference type="EMBL" id="RMB11977.1"/>
    </source>
</evidence>
<dbReference type="InterPro" id="IPR037128">
    <property type="entry name" value="Quinolinate_PRibosylTase_N_sf"/>
</dbReference>
<dbReference type="FunFam" id="3.90.1170.20:FF:000001">
    <property type="entry name" value="Nicotinate-nucleotide diphosphorylase (Carboxylating)"/>
    <property type="match status" value="1"/>
</dbReference>
<comment type="caution">
    <text evidence="15">The sequence shown here is derived from an EMBL/GenBank/DDBJ whole genome shotgun (WGS) entry which is preliminary data.</text>
</comment>
<name>A0A3M0CSQ2_9PROT</name>
<keyword evidence="6" id="KW-0662">Pyridine nucleotide biosynthesis</keyword>
<evidence type="ECO:0000256" key="8">
    <source>
        <dbReference type="ARBA" id="ARBA00022679"/>
    </source>
</evidence>
<dbReference type="InterPro" id="IPR022412">
    <property type="entry name" value="Quinolinate_PRibosylTrfase_N"/>
</dbReference>
<dbReference type="Proteomes" id="UP000271227">
    <property type="component" value="Unassembled WGS sequence"/>
</dbReference>
<dbReference type="FunFam" id="3.20.20.70:FF:000030">
    <property type="entry name" value="Nicotinate-nucleotide pyrophosphorylase, carboxylating"/>
    <property type="match status" value="1"/>
</dbReference>
<dbReference type="PANTHER" id="PTHR32179:SF3">
    <property type="entry name" value="NICOTINATE-NUCLEOTIDE PYROPHOSPHORYLASE [CARBOXYLATING]"/>
    <property type="match status" value="1"/>
</dbReference>
<organism evidence="15 16">
    <name type="scientific">Eilatimonas milleporae</name>
    <dbReference type="NCBI Taxonomy" id="911205"/>
    <lineage>
        <taxon>Bacteria</taxon>
        <taxon>Pseudomonadati</taxon>
        <taxon>Pseudomonadota</taxon>
        <taxon>Alphaproteobacteria</taxon>
        <taxon>Kordiimonadales</taxon>
        <taxon>Kordiimonadaceae</taxon>
        <taxon>Eilatimonas</taxon>
    </lineage>
</organism>
<proteinExistence type="inferred from homology"/>
<dbReference type="Gene3D" id="3.20.20.70">
    <property type="entry name" value="Aldolase class I"/>
    <property type="match status" value="1"/>
</dbReference>
<dbReference type="InterPro" id="IPR002638">
    <property type="entry name" value="Quinolinate_PRibosylTrfase_C"/>
</dbReference>
<protein>
    <recommendedName>
        <fullName evidence="11">Probable nicotinate-nucleotide pyrophosphorylase [carboxylating]</fullName>
        <ecNumber evidence="5">2.4.2.19</ecNumber>
    </recommendedName>
    <alternativeName>
        <fullName evidence="9">Quinolinate phosphoribosyltransferase [decarboxylating]</fullName>
    </alternativeName>
</protein>
<dbReference type="EC" id="2.4.2.19" evidence="5"/>
<dbReference type="InterPro" id="IPR036068">
    <property type="entry name" value="Nicotinate_pribotase-like_C"/>
</dbReference>
<accession>A0A3M0CSQ2</accession>
<dbReference type="NCBIfam" id="TIGR00078">
    <property type="entry name" value="nadC"/>
    <property type="match status" value="1"/>
</dbReference>
<evidence type="ECO:0000256" key="2">
    <source>
        <dbReference type="ARBA" id="ARBA00004893"/>
    </source>
</evidence>
<evidence type="ECO:0000256" key="10">
    <source>
        <dbReference type="ARBA" id="ARBA00047445"/>
    </source>
</evidence>
<keyword evidence="7 12" id="KW-0328">Glycosyltransferase</keyword>
<evidence type="ECO:0000256" key="4">
    <source>
        <dbReference type="ARBA" id="ARBA00011218"/>
    </source>
</evidence>
<evidence type="ECO:0000259" key="14">
    <source>
        <dbReference type="Pfam" id="PF02749"/>
    </source>
</evidence>
<dbReference type="FunCoup" id="A0A3M0CSQ2">
    <property type="interactions" value="548"/>
</dbReference>
<evidence type="ECO:0000313" key="16">
    <source>
        <dbReference type="Proteomes" id="UP000271227"/>
    </source>
</evidence>
<evidence type="ECO:0000256" key="7">
    <source>
        <dbReference type="ARBA" id="ARBA00022676"/>
    </source>
</evidence>
<evidence type="ECO:0000256" key="12">
    <source>
        <dbReference type="PIRNR" id="PIRNR006250"/>
    </source>
</evidence>
<sequence length="309" mass="32374">MTDDAQPAASGQDRAALHGSSLDRPLDWHTIDDDIARWLDEDIGTGDITAGSVIPADTRLDAVLRARHGLVAAGLPLAARIFRRLDPDCRLEQPVSDGAWVDDGTVLMRVGGRARALLSAERTALNIVQHLSGIATLTRAYVTAVSGTGAVVLDTRKTIPGLRHLAKYATALGGAHNHRMGLFDAVMIKDNHIAVAGSVTAAVAAAQAAGHTAIQVECDTPDQVEEALHAGASSLLLDNMSLETLHKALLSVDHHRRTTGKRVPAEASGGVTLDSIRAIAETGVDFISVGRLTQSAPAADIGLDFAKTP</sequence>
<comment type="pathway">
    <text evidence="2">Cofactor biosynthesis; NAD(+) biosynthesis; nicotinate D-ribonucleotide from quinolinate: step 1/1.</text>
</comment>
<comment type="catalytic activity">
    <reaction evidence="10">
        <text>nicotinate beta-D-ribonucleotide + CO2 + diphosphate = quinolinate + 5-phospho-alpha-D-ribose 1-diphosphate + 2 H(+)</text>
        <dbReference type="Rhea" id="RHEA:12733"/>
        <dbReference type="ChEBI" id="CHEBI:15378"/>
        <dbReference type="ChEBI" id="CHEBI:16526"/>
        <dbReference type="ChEBI" id="CHEBI:29959"/>
        <dbReference type="ChEBI" id="CHEBI:33019"/>
        <dbReference type="ChEBI" id="CHEBI:57502"/>
        <dbReference type="ChEBI" id="CHEBI:58017"/>
        <dbReference type="EC" id="2.4.2.19"/>
    </reaction>
</comment>
<dbReference type="EMBL" id="REFR01000009">
    <property type="protein sequence ID" value="RMB11977.1"/>
    <property type="molecule type" value="Genomic_DNA"/>
</dbReference>
<comment type="function">
    <text evidence="1">Involved in the catabolism of quinolinic acid (QA).</text>
</comment>
<gene>
    <name evidence="15" type="ORF">BXY39_0465</name>
</gene>
<dbReference type="PANTHER" id="PTHR32179">
    <property type="entry name" value="NICOTINATE-NUCLEOTIDE PYROPHOSPHORYLASE [CARBOXYLATING]"/>
    <property type="match status" value="1"/>
</dbReference>
<dbReference type="PIRSF" id="PIRSF006250">
    <property type="entry name" value="NadC_ModD"/>
    <property type="match status" value="1"/>
</dbReference>
<evidence type="ECO:0000259" key="13">
    <source>
        <dbReference type="Pfam" id="PF01729"/>
    </source>
</evidence>
<dbReference type="AlphaFoldDB" id="A0A3M0CSQ2"/>
<dbReference type="SUPFAM" id="SSF51690">
    <property type="entry name" value="Nicotinate/Quinolinate PRTase C-terminal domain-like"/>
    <property type="match status" value="1"/>
</dbReference>
<dbReference type="CDD" id="cd01572">
    <property type="entry name" value="QPRTase"/>
    <property type="match status" value="1"/>
</dbReference>
<evidence type="ECO:0000256" key="6">
    <source>
        <dbReference type="ARBA" id="ARBA00022642"/>
    </source>
</evidence>